<name>A0ABW3K396_9BACT</name>
<organism evidence="1 2">
    <name type="scientific">Ohtaekwangia kribbensis</name>
    <dbReference type="NCBI Taxonomy" id="688913"/>
    <lineage>
        <taxon>Bacteria</taxon>
        <taxon>Pseudomonadati</taxon>
        <taxon>Bacteroidota</taxon>
        <taxon>Cytophagia</taxon>
        <taxon>Cytophagales</taxon>
        <taxon>Fulvivirgaceae</taxon>
        <taxon>Ohtaekwangia</taxon>
    </lineage>
</organism>
<protein>
    <recommendedName>
        <fullName evidence="3">Lipoprotein</fullName>
    </recommendedName>
</protein>
<evidence type="ECO:0000313" key="1">
    <source>
        <dbReference type="EMBL" id="MFD1000044.1"/>
    </source>
</evidence>
<evidence type="ECO:0000313" key="2">
    <source>
        <dbReference type="Proteomes" id="UP001597112"/>
    </source>
</evidence>
<sequence>MKRNILYTFITALLLTSCLMEQENPLIVATCTDGIRNQDETDIDCGGRCQQCEVKIPVVAPCATSLSKNIVSLDNSKITFTNATFSCSSYSSEKFLIAYYANYKEFKIELEGSIPDEDKIYSIGQYIDYDSDATVKYYDGWTYYVATTGELYVTIAENGDVNIEFCSVGLRENAFGYDDIITSGRVVCE</sequence>
<proteinExistence type="predicted"/>
<dbReference type="Proteomes" id="UP001597112">
    <property type="component" value="Unassembled WGS sequence"/>
</dbReference>
<dbReference type="PROSITE" id="PS51257">
    <property type="entry name" value="PROKAR_LIPOPROTEIN"/>
    <property type="match status" value="1"/>
</dbReference>
<accession>A0ABW3K396</accession>
<keyword evidence="2" id="KW-1185">Reference proteome</keyword>
<comment type="caution">
    <text evidence="1">The sequence shown here is derived from an EMBL/GenBank/DDBJ whole genome shotgun (WGS) entry which is preliminary data.</text>
</comment>
<gene>
    <name evidence="1" type="ORF">ACFQ21_12045</name>
</gene>
<dbReference type="RefSeq" id="WP_377579307.1">
    <property type="nucleotide sequence ID" value="NZ_JBHTKA010000003.1"/>
</dbReference>
<evidence type="ECO:0008006" key="3">
    <source>
        <dbReference type="Google" id="ProtNLM"/>
    </source>
</evidence>
<dbReference type="EMBL" id="JBHTKA010000003">
    <property type="protein sequence ID" value="MFD1000044.1"/>
    <property type="molecule type" value="Genomic_DNA"/>
</dbReference>
<reference evidence="2" key="1">
    <citation type="journal article" date="2019" name="Int. J. Syst. Evol. Microbiol.">
        <title>The Global Catalogue of Microorganisms (GCM) 10K type strain sequencing project: providing services to taxonomists for standard genome sequencing and annotation.</title>
        <authorList>
            <consortium name="The Broad Institute Genomics Platform"/>
            <consortium name="The Broad Institute Genome Sequencing Center for Infectious Disease"/>
            <person name="Wu L."/>
            <person name="Ma J."/>
        </authorList>
    </citation>
    <scope>NUCLEOTIDE SEQUENCE [LARGE SCALE GENOMIC DNA]</scope>
    <source>
        <strain evidence="2">CCUG 58938</strain>
    </source>
</reference>